<name>A0AAW2PBJ6_9LAMI</name>
<dbReference type="EMBL" id="JACGWM010000009">
    <property type="protein sequence ID" value="KAL0352392.1"/>
    <property type="molecule type" value="Genomic_DNA"/>
</dbReference>
<protein>
    <submittedName>
        <fullName evidence="1">Uncharacterized protein</fullName>
    </submittedName>
</protein>
<proteinExistence type="predicted"/>
<sequence length="169" mass="20144">MCHLSDVEAWRHFYRTYPDSAAEPRNVRLGLCTNGFAPHRQSRSCRIYGILCTDVQQCEERYIHDVSRITVDCERPTRLWDGISMEFNGVIGYPVCVEYTRAFYLQNGRKTCYFDYHGQFLPPDHPYRRNKKAFIRIEERKVMLPRFMREHSPAVEVSFVTRGWLRQRA</sequence>
<organism evidence="1">
    <name type="scientific">Sesamum calycinum</name>
    <dbReference type="NCBI Taxonomy" id="2727403"/>
    <lineage>
        <taxon>Eukaryota</taxon>
        <taxon>Viridiplantae</taxon>
        <taxon>Streptophyta</taxon>
        <taxon>Embryophyta</taxon>
        <taxon>Tracheophyta</taxon>
        <taxon>Spermatophyta</taxon>
        <taxon>Magnoliopsida</taxon>
        <taxon>eudicotyledons</taxon>
        <taxon>Gunneridae</taxon>
        <taxon>Pentapetalae</taxon>
        <taxon>asterids</taxon>
        <taxon>lamiids</taxon>
        <taxon>Lamiales</taxon>
        <taxon>Pedaliaceae</taxon>
        <taxon>Sesamum</taxon>
    </lineage>
</organism>
<reference evidence="1" key="2">
    <citation type="journal article" date="2024" name="Plant">
        <title>Genomic evolution and insights into agronomic trait innovations of Sesamum species.</title>
        <authorList>
            <person name="Miao H."/>
            <person name="Wang L."/>
            <person name="Qu L."/>
            <person name="Liu H."/>
            <person name="Sun Y."/>
            <person name="Le M."/>
            <person name="Wang Q."/>
            <person name="Wei S."/>
            <person name="Zheng Y."/>
            <person name="Lin W."/>
            <person name="Duan Y."/>
            <person name="Cao H."/>
            <person name="Xiong S."/>
            <person name="Wang X."/>
            <person name="Wei L."/>
            <person name="Li C."/>
            <person name="Ma Q."/>
            <person name="Ju M."/>
            <person name="Zhao R."/>
            <person name="Li G."/>
            <person name="Mu C."/>
            <person name="Tian Q."/>
            <person name="Mei H."/>
            <person name="Zhang T."/>
            <person name="Gao T."/>
            <person name="Zhang H."/>
        </authorList>
    </citation>
    <scope>NUCLEOTIDE SEQUENCE</scope>
    <source>
        <strain evidence="1">KEN8</strain>
    </source>
</reference>
<dbReference type="AlphaFoldDB" id="A0AAW2PBJ6"/>
<evidence type="ECO:0000313" key="1">
    <source>
        <dbReference type="EMBL" id="KAL0352392.1"/>
    </source>
</evidence>
<reference evidence="1" key="1">
    <citation type="submission" date="2020-06" db="EMBL/GenBank/DDBJ databases">
        <authorList>
            <person name="Li T."/>
            <person name="Hu X."/>
            <person name="Zhang T."/>
            <person name="Song X."/>
            <person name="Zhang H."/>
            <person name="Dai N."/>
            <person name="Sheng W."/>
            <person name="Hou X."/>
            <person name="Wei L."/>
        </authorList>
    </citation>
    <scope>NUCLEOTIDE SEQUENCE</scope>
    <source>
        <strain evidence="1">KEN8</strain>
        <tissue evidence="1">Leaf</tissue>
    </source>
</reference>
<dbReference type="InterPro" id="IPR004242">
    <property type="entry name" value="Transposase_21"/>
</dbReference>
<dbReference type="Pfam" id="PF02992">
    <property type="entry name" value="Transposase_21"/>
    <property type="match status" value="1"/>
</dbReference>
<accession>A0AAW2PBJ6</accession>
<gene>
    <name evidence="1" type="ORF">Scaly_1627900</name>
</gene>
<comment type="caution">
    <text evidence="1">The sequence shown here is derived from an EMBL/GenBank/DDBJ whole genome shotgun (WGS) entry which is preliminary data.</text>
</comment>